<reference evidence="1" key="1">
    <citation type="submission" date="2024-05" db="EMBL/GenBank/DDBJ databases">
        <authorList>
            <person name="Martinez-Soto C.E."/>
            <person name="Kropinski A.M."/>
            <person name="Chow E.M.C."/>
            <person name="Lone A."/>
            <person name="Anany H."/>
        </authorList>
    </citation>
    <scope>NUCLEOTIDE SEQUENCE</scope>
</reference>
<sequence length="42" mass="4909">MSAERLKREVAYAISKFIKNSFAISLNSLYNISYKVLRRKAK</sequence>
<protein>
    <submittedName>
        <fullName evidence="1">Uncharacterized protein</fullName>
    </submittedName>
</protein>
<proteinExistence type="predicted"/>
<gene>
    <name evidence="1" type="ORF">AKMHA202132_115</name>
</gene>
<organism evidence="1">
    <name type="scientific">Salmonella phage vB_SenS-AKM_HA2021_32</name>
    <dbReference type="NCBI Taxonomy" id="3158841"/>
    <lineage>
        <taxon>Viruses</taxon>
        <taxon>Duplodnaviria</taxon>
        <taxon>Heunggongvirae</taxon>
        <taxon>Uroviricota</taxon>
        <taxon>Caudoviricetes</taxon>
        <taxon>Demerecviridae</taxon>
        <taxon>Markadamsvirinae</taxon>
        <taxon>Epseptimavirus</taxon>
    </lineage>
</organism>
<accession>A0AAU7L3P7</accession>
<evidence type="ECO:0000313" key="1">
    <source>
        <dbReference type="EMBL" id="XBO82337.1"/>
    </source>
</evidence>
<name>A0AAU7L3P7_9CAUD</name>
<dbReference type="EMBL" id="PP836394">
    <property type="protein sequence ID" value="XBO82337.1"/>
    <property type="molecule type" value="Genomic_DNA"/>
</dbReference>